<proteinExistence type="predicted"/>
<accession>A0A2P2NHY6</accession>
<reference evidence="1" key="1">
    <citation type="submission" date="2018-02" db="EMBL/GenBank/DDBJ databases">
        <title>Rhizophora mucronata_Transcriptome.</title>
        <authorList>
            <person name="Meera S.P."/>
            <person name="Sreeshan A."/>
            <person name="Augustine A."/>
        </authorList>
    </citation>
    <scope>NUCLEOTIDE SEQUENCE</scope>
    <source>
        <tissue evidence="1">Leaf</tissue>
    </source>
</reference>
<sequence>MWEIPNLSPKFPFFLKTNSPHFSIKRMGVQLLGLLLLEMNCIWHLEGTWPYPVPLCP</sequence>
<organism evidence="1">
    <name type="scientific">Rhizophora mucronata</name>
    <name type="common">Asiatic mangrove</name>
    <dbReference type="NCBI Taxonomy" id="61149"/>
    <lineage>
        <taxon>Eukaryota</taxon>
        <taxon>Viridiplantae</taxon>
        <taxon>Streptophyta</taxon>
        <taxon>Embryophyta</taxon>
        <taxon>Tracheophyta</taxon>
        <taxon>Spermatophyta</taxon>
        <taxon>Magnoliopsida</taxon>
        <taxon>eudicotyledons</taxon>
        <taxon>Gunneridae</taxon>
        <taxon>Pentapetalae</taxon>
        <taxon>rosids</taxon>
        <taxon>fabids</taxon>
        <taxon>Malpighiales</taxon>
        <taxon>Rhizophoraceae</taxon>
        <taxon>Rhizophora</taxon>
    </lineage>
</organism>
<name>A0A2P2NHY6_RHIMU</name>
<evidence type="ECO:0000313" key="1">
    <source>
        <dbReference type="EMBL" id="MBX42079.1"/>
    </source>
</evidence>
<protein>
    <submittedName>
        <fullName evidence="1">Uncharacterized protein</fullName>
    </submittedName>
</protein>
<dbReference type="EMBL" id="GGEC01061595">
    <property type="protein sequence ID" value="MBX42079.1"/>
    <property type="molecule type" value="Transcribed_RNA"/>
</dbReference>
<dbReference type="AlphaFoldDB" id="A0A2P2NHY6"/>